<evidence type="ECO:0000313" key="4">
    <source>
        <dbReference type="Proteomes" id="UP000644010"/>
    </source>
</evidence>
<accession>A0ABR7E2N1</accession>
<dbReference type="EMBL" id="JACOOI010000011">
    <property type="protein sequence ID" value="MBC5643626.1"/>
    <property type="molecule type" value="Genomic_DNA"/>
</dbReference>
<sequence length="1140" mass="124592">MNKKFSTLLMAGMLVAGSSFNVNAADIKVNGAPLKVQSFGGTKTDVFIVKDADGDGKISSADYLLKATKTKAGKLAYSVVDLATEDLSSLTDKDLDALLWDFKEDIITEGGSGTPGAAAGTKHYYYSLESKATGVPLAFKVNVNPFACVDDADESKFDNGNTQIWFMKEMDDSKIQIKSTDKNTKLWLYYADAGTYGGNQLLTGDGFTMGGPSDSDKFFLATLGERDILGENVAEELNDMKGGKGFMFSFVNSYNGKDINDNIFKDLDLKAFYVDENLDSDGNEDNTEAFMPTDSLGWTANGAHYAIPAGIYLASDWSALDRKDADDKATLNTFRITSKEQFNKMTFVAIHPQSYTKLTDAGRSSGGGFLLKTVKGSDMNFYDEKGVNRLEVENNKDLKNTALMSKAGEVFVGNACFTATVKNPLTENDQYELTVADARLDVAKNGTHANKPVTVTVRTSTNNVNDPAGDPYLMSGVGSDVVALKAVPSTTLADATSLLHNDATPAIYAIKFVSGAEEAANEEVSEYGQYLTVMSRNEQTNQPNNFTFATMPSVNDGANENDPLYQFVITGVKDNDNDPAHKRETVKITNRLTGASVWAVLYAEKKLGDDIYTVYPSVKEGLSRDQQLRIAHTAANGDFEWKDLDLRGMQVQLIEKKEVKKFDTFETAESEEGLFTFEFAKTAEANDRLYAAAARDKKTGKIEIFNGGRGEVVTSKTADQFELIRVKENGNDKKDKVSYILNDFVYVQNNNVVTSPIEKDTVAFYTYNVRFFAPDENTPYYLDGGDLTTNKKEYIIKYNLDGSVSLVEKSAIAAVNSDFRSATEYLAVANTVQDDQTEETDKVDVTAWNDALYYDYENDYNELPVKTFLVPEKVYGSLEALPQTTEFKNTDNYGGYLFMKDEFAAVINPFETMTFRLDTVDTDKNIPSFYIRTEDKAKFLYFATDSADSKRVADWRKYTFAKDNEDYAIRLIFKDASIASLQDADTLQTMVDGKLTKVAVKENKVTGVKGGLNNFKFQVIESGDGDGTYVIRNAAERAYVISVNGNLTLGAEIKAAARFAVDPTIATANESINASGIQVIATNGAVIVKGAAGKTVTISNVLGQKVASTVVTSDEAQIAAPAGVVIIAVEGEAAVKAIVK</sequence>
<feature type="signal peptide" evidence="1">
    <location>
        <begin position="1"/>
        <end position="24"/>
    </location>
</feature>
<dbReference type="InterPro" id="IPR018247">
    <property type="entry name" value="EF_Hand_1_Ca_BS"/>
</dbReference>
<organism evidence="3 4">
    <name type="scientific">Parabacteroides segnis</name>
    <dbReference type="NCBI Taxonomy" id="2763058"/>
    <lineage>
        <taxon>Bacteria</taxon>
        <taxon>Pseudomonadati</taxon>
        <taxon>Bacteroidota</taxon>
        <taxon>Bacteroidia</taxon>
        <taxon>Bacteroidales</taxon>
        <taxon>Tannerellaceae</taxon>
        <taxon>Parabacteroides</taxon>
    </lineage>
</organism>
<dbReference type="PROSITE" id="PS00018">
    <property type="entry name" value="EF_HAND_1"/>
    <property type="match status" value="1"/>
</dbReference>
<keyword evidence="1" id="KW-0732">Signal</keyword>
<dbReference type="RefSeq" id="WP_186959581.1">
    <property type="nucleotide sequence ID" value="NZ_JACOOI010000011.1"/>
</dbReference>
<protein>
    <recommendedName>
        <fullName evidence="2">DUF6383 domain-containing protein</fullName>
    </recommendedName>
</protein>
<evidence type="ECO:0000259" key="2">
    <source>
        <dbReference type="Pfam" id="PF19910"/>
    </source>
</evidence>
<feature type="domain" description="DUF6383" evidence="2">
    <location>
        <begin position="1066"/>
        <end position="1139"/>
    </location>
</feature>
<proteinExistence type="predicted"/>
<dbReference type="Proteomes" id="UP000644010">
    <property type="component" value="Unassembled WGS sequence"/>
</dbReference>
<reference evidence="3 4" key="1">
    <citation type="submission" date="2020-08" db="EMBL/GenBank/DDBJ databases">
        <title>Genome public.</title>
        <authorList>
            <person name="Liu C."/>
            <person name="Sun Q."/>
        </authorList>
    </citation>
    <scope>NUCLEOTIDE SEQUENCE [LARGE SCALE GENOMIC DNA]</scope>
    <source>
        <strain evidence="3 4">BX2</strain>
    </source>
</reference>
<name>A0ABR7E2N1_9BACT</name>
<keyword evidence="4" id="KW-1185">Reference proteome</keyword>
<evidence type="ECO:0000313" key="3">
    <source>
        <dbReference type="EMBL" id="MBC5643626.1"/>
    </source>
</evidence>
<dbReference type="InterPro" id="IPR045963">
    <property type="entry name" value="DUF6383"/>
</dbReference>
<evidence type="ECO:0000256" key="1">
    <source>
        <dbReference type="SAM" id="SignalP"/>
    </source>
</evidence>
<dbReference type="Pfam" id="PF19910">
    <property type="entry name" value="DUF6383"/>
    <property type="match status" value="1"/>
</dbReference>
<feature type="chain" id="PRO_5045872174" description="DUF6383 domain-containing protein" evidence="1">
    <location>
        <begin position="25"/>
        <end position="1140"/>
    </location>
</feature>
<comment type="caution">
    <text evidence="3">The sequence shown here is derived from an EMBL/GenBank/DDBJ whole genome shotgun (WGS) entry which is preliminary data.</text>
</comment>
<gene>
    <name evidence="3" type="ORF">H8S77_12090</name>
</gene>